<reference evidence="1 2" key="1">
    <citation type="submission" date="2018-06" db="EMBL/GenBank/DDBJ databases">
        <authorList>
            <consortium name="Pathogen Informatics"/>
            <person name="Doyle S."/>
        </authorList>
    </citation>
    <scope>NUCLEOTIDE SEQUENCE [LARGE SCALE GENOMIC DNA]</scope>
    <source>
        <strain evidence="1 2">NCTC11179</strain>
    </source>
</reference>
<evidence type="ECO:0008006" key="3">
    <source>
        <dbReference type="Google" id="ProtNLM"/>
    </source>
</evidence>
<gene>
    <name evidence="1" type="ORF">NCTC11179_00095</name>
</gene>
<organism evidence="1 2">
    <name type="scientific">Myroides odoratus</name>
    <name type="common">Flavobacterium odoratum</name>
    <dbReference type="NCBI Taxonomy" id="256"/>
    <lineage>
        <taxon>Bacteria</taxon>
        <taxon>Pseudomonadati</taxon>
        <taxon>Bacteroidota</taxon>
        <taxon>Flavobacteriia</taxon>
        <taxon>Flavobacteriales</taxon>
        <taxon>Flavobacteriaceae</taxon>
        <taxon>Myroides</taxon>
    </lineage>
</organism>
<dbReference type="Proteomes" id="UP000255024">
    <property type="component" value="Unassembled WGS sequence"/>
</dbReference>
<evidence type="ECO:0000313" key="2">
    <source>
        <dbReference type="Proteomes" id="UP000255024"/>
    </source>
</evidence>
<name>A0A378RHX3_MYROD</name>
<dbReference type="AlphaFoldDB" id="A0A378RHX3"/>
<evidence type="ECO:0000313" key="1">
    <source>
        <dbReference type="EMBL" id="STZ26574.1"/>
    </source>
</evidence>
<dbReference type="EMBL" id="UGQL01000001">
    <property type="protein sequence ID" value="STZ26574.1"/>
    <property type="molecule type" value="Genomic_DNA"/>
</dbReference>
<sequence>MKKIIFIVAFVLGGLHFSFSQEKVKNELNLILPSSTSYSLGSYGQHSIGMFTGTVQEQIELYNYKANDLVVPITLSYSSNGIKVDQAENNVGIGWVLNGGGVITRVVNGKADERRSNKLPPDAYCDDQEMVNYVYHNSRTGLLDTEPDLFLFNFLGRSGQFTLDDDKQVLLLKQEDLEIRMLKGTDQNYYFTVRDERGVTYVFDQREVTTTEYDHSYDSAVTAWYLKSITSPKGTVVYFEYTDDHFSYLQKANHSIKKIKIENTCSSNSGAPKEKWEYAMNTVYTNMKTAVLSRIYSNNSHYGEVLFKQEYSRPHFDHLKGEPKLISAVVVQNQAMQTVEHIKLDYVSTRNRRTFLNKVQFLAPNHQYEFEYYNPEGLNERFGSKDAWGYNSRDRGDFPDPISNWMLIKERNLGYEKHPQVSVGNKYTDTYAIVAGLLKKIIFPTKGYTTFSYQPNSVVDGELIPAKYGIASMSLMYGSRPEPVYFKTLDESSVEAELSLGFYDPNYNPGGTEYPIDQEGYYFNLMKESPKGSGRYVQAYSRLTTEKVHQLVVRKLQVDPFTKYKLEGFYTGFKNDRVGVIGIKYKASNDTIVQKELALNGVSVSSIESYTANDELALKKRYSYMDLDTGKSSGSNYFDTYVYVARGEELTLCNTGGMFPLPIYNPSTTVFSNSLLSLNDPIGDGRVAYGSVVEQIQYSDSSSSMTQYKYHLDHGMMGFRCITNGFSGPPKWTRSDWHHGLLFEKHVFNEKKEKVLSEVYTYEEDQSKRLHVRGLSTHIKYMSTAGYTNDGANINPLNIKHIGYTKYEINSFRNYLKSVISTKYEGTKSIEEKQTFAYMSPHHYQKTQTTIETPTATIVERYFYPDDVVSQVSLPGDPLSADVYHGISKLKKQNDHSPAQLIQTGIYKDNTWQGSTRNIYKLWNNKSLFTTQIVSKGEQSFFPTNLAVTYYDRYANVQETEDKSGSKTVYLYGYGQTLLLARIQNATKEQVASALGVSIANLVTINETKLTQLNNLRTNAALKDALIITYEHKPLVGITKMTDPKGSSMSYEYDSFNRLKAIKDNKGNILEEYEYNYKNNQ</sequence>
<dbReference type="RefSeq" id="WP_115089697.1">
    <property type="nucleotide sequence ID" value="NZ_CP068107.1"/>
</dbReference>
<protein>
    <recommendedName>
        <fullName evidence="3">YD repeat (Two copies)</fullName>
    </recommendedName>
</protein>
<keyword evidence="2" id="KW-1185">Reference proteome</keyword>
<proteinExistence type="predicted"/>
<accession>A0A378RHX3</accession>